<dbReference type="RefSeq" id="WP_192554068.1">
    <property type="nucleotide sequence ID" value="NZ_JACZZA010000001.1"/>
</dbReference>
<dbReference type="Gene3D" id="1.10.3730.20">
    <property type="match status" value="1"/>
</dbReference>
<protein>
    <submittedName>
        <fullName evidence="3">DMT family transporter</fullName>
    </submittedName>
</protein>
<dbReference type="PANTHER" id="PTHR22911:SF102">
    <property type="entry name" value="MEMBRANE PROTEIN"/>
    <property type="match status" value="1"/>
</dbReference>
<dbReference type="Pfam" id="PF00892">
    <property type="entry name" value="EamA"/>
    <property type="match status" value="2"/>
</dbReference>
<feature type="transmembrane region" description="Helical" evidence="1">
    <location>
        <begin position="128"/>
        <end position="144"/>
    </location>
</feature>
<feature type="transmembrane region" description="Helical" evidence="1">
    <location>
        <begin position="12"/>
        <end position="32"/>
    </location>
</feature>
<evidence type="ECO:0000256" key="1">
    <source>
        <dbReference type="SAM" id="Phobius"/>
    </source>
</evidence>
<proteinExistence type="predicted"/>
<feature type="transmembrane region" description="Helical" evidence="1">
    <location>
        <begin position="99"/>
        <end position="121"/>
    </location>
</feature>
<feature type="transmembrane region" description="Helical" evidence="1">
    <location>
        <begin position="156"/>
        <end position="176"/>
    </location>
</feature>
<dbReference type="SUPFAM" id="SSF103481">
    <property type="entry name" value="Multidrug resistance efflux transporter EmrE"/>
    <property type="match status" value="2"/>
</dbReference>
<evidence type="ECO:0000313" key="3">
    <source>
        <dbReference type="EMBL" id="MBE1159228.1"/>
    </source>
</evidence>
<dbReference type="InterPro" id="IPR037185">
    <property type="entry name" value="EmrE-like"/>
</dbReference>
<evidence type="ECO:0000313" key="4">
    <source>
        <dbReference type="Proteomes" id="UP000651010"/>
    </source>
</evidence>
<sequence>MTSLSGHEGRRTAVGQLLFAELLIGSVGVFVHESGQDAVTAVFYRCLFGGLFLLIWGLARGHLRGLWQERALLRGAVVSGVLLVLNWVALFAGMARSSIGVATMVYHFFPFVMLLLAALLLGERTRPADLGWTLLAFVGVVGSADPVRMWRHADATYLVGIGMTLLAAGLCGASLLMSRQLGKQRPFALVMLQCWVGVAMLAGFSSTGVFHAGWHWGWLVGLGVIHSGIVYVLFYSSYARLPVASIAVMAFIYPLVTLVLDYLVYGHRLVPVQFAGLALIVLGTLGVNLKWTLWPAPARRACVPE</sequence>
<feature type="transmembrane region" description="Helical" evidence="1">
    <location>
        <begin position="188"/>
        <end position="210"/>
    </location>
</feature>
<evidence type="ECO:0000259" key="2">
    <source>
        <dbReference type="Pfam" id="PF00892"/>
    </source>
</evidence>
<keyword evidence="1" id="KW-1133">Transmembrane helix</keyword>
<dbReference type="EMBL" id="JACZZA010000001">
    <property type="protein sequence ID" value="MBE1159228.1"/>
    <property type="molecule type" value="Genomic_DNA"/>
</dbReference>
<keyword evidence="1" id="KW-0812">Transmembrane</keyword>
<feature type="transmembrane region" description="Helical" evidence="1">
    <location>
        <begin position="270"/>
        <end position="291"/>
    </location>
</feature>
<feature type="transmembrane region" description="Helical" evidence="1">
    <location>
        <begin position="241"/>
        <end position="264"/>
    </location>
</feature>
<gene>
    <name evidence="3" type="ORF">IGX34_02450</name>
</gene>
<comment type="caution">
    <text evidence="3">The sequence shown here is derived from an EMBL/GenBank/DDBJ whole genome shotgun (WGS) entry which is preliminary data.</text>
</comment>
<feature type="domain" description="EamA" evidence="2">
    <location>
        <begin position="160"/>
        <end position="288"/>
    </location>
</feature>
<feature type="domain" description="EamA" evidence="2">
    <location>
        <begin position="17"/>
        <end position="142"/>
    </location>
</feature>
<accession>A0ABR9G596</accession>
<feature type="transmembrane region" description="Helical" evidence="1">
    <location>
        <begin position="38"/>
        <end position="59"/>
    </location>
</feature>
<organism evidence="3 4">
    <name type="scientific">Dyella acidiphila</name>
    <dbReference type="NCBI Taxonomy" id="2775866"/>
    <lineage>
        <taxon>Bacteria</taxon>
        <taxon>Pseudomonadati</taxon>
        <taxon>Pseudomonadota</taxon>
        <taxon>Gammaproteobacteria</taxon>
        <taxon>Lysobacterales</taxon>
        <taxon>Rhodanobacteraceae</taxon>
        <taxon>Dyella</taxon>
    </lineage>
</organism>
<feature type="transmembrane region" description="Helical" evidence="1">
    <location>
        <begin position="216"/>
        <end position="234"/>
    </location>
</feature>
<dbReference type="InterPro" id="IPR000620">
    <property type="entry name" value="EamA_dom"/>
</dbReference>
<name>A0ABR9G596_9GAMM</name>
<keyword evidence="1" id="KW-0472">Membrane</keyword>
<keyword evidence="4" id="KW-1185">Reference proteome</keyword>
<feature type="transmembrane region" description="Helical" evidence="1">
    <location>
        <begin position="71"/>
        <end position="93"/>
    </location>
</feature>
<dbReference type="Proteomes" id="UP000651010">
    <property type="component" value="Unassembled WGS sequence"/>
</dbReference>
<dbReference type="PANTHER" id="PTHR22911">
    <property type="entry name" value="ACYL-MALONYL CONDENSING ENZYME-RELATED"/>
    <property type="match status" value="1"/>
</dbReference>
<reference evidence="3 4" key="1">
    <citation type="submission" date="2020-09" db="EMBL/GenBank/DDBJ databases">
        <title>Dyella sp. 7MK23 isolated from forest soil.</title>
        <authorList>
            <person name="Fu J."/>
        </authorList>
    </citation>
    <scope>NUCLEOTIDE SEQUENCE [LARGE SCALE GENOMIC DNA]</scope>
    <source>
        <strain evidence="3 4">7MK23</strain>
    </source>
</reference>